<dbReference type="EMBL" id="BONX01000018">
    <property type="protein sequence ID" value="GIG96515.1"/>
    <property type="molecule type" value="Genomic_DNA"/>
</dbReference>
<accession>A0ABQ4EPH5</accession>
<reference evidence="2 3" key="1">
    <citation type="submission" date="2021-01" db="EMBL/GenBank/DDBJ databases">
        <title>Whole genome shotgun sequence of Plantactinospora mayteni NBRC 109088.</title>
        <authorList>
            <person name="Komaki H."/>
            <person name="Tamura T."/>
        </authorList>
    </citation>
    <scope>NUCLEOTIDE SEQUENCE [LARGE SCALE GENOMIC DNA]</scope>
    <source>
        <strain evidence="2 3">NBRC 109088</strain>
    </source>
</reference>
<evidence type="ECO:0000256" key="1">
    <source>
        <dbReference type="SAM" id="MobiDB-lite"/>
    </source>
</evidence>
<sequence>MVALYVDPAGLHELEKATGRHVEDAQLARGYFEKHGDMVWGGQGIINAFNNTHEKINGDVRAFLGKVGNETLPGFSAGVAAARRYYANSDQAAADRMDGARPAVDPGPARRAVDPIPTGSTATRVRESFADVTEPFVHLTEPPDFNQRMAFEPKWHDMASPAGMIRNAYWAVTWAAWQLGLSDRAYDLYEGVLKPVCGDWAGMAKVGYALERTAHCLLDLSSNLTWAGQCTPNAWSGNAADAAVSTMYTINKALNDAHVAMLQMGKEYSSAAEGAFDFSDTIGSLISEAADAAITGAMAAGLATGSASTGIGAPVAVVLGIWFASEVHTVVRACREIIQLVGKLDALTSSLKASGDQFGRLDGNFPLPTLPAVPALPA</sequence>
<protein>
    <recommendedName>
        <fullName evidence="4">WXG100 family type VII secretion target</fullName>
    </recommendedName>
</protein>
<evidence type="ECO:0000313" key="2">
    <source>
        <dbReference type="EMBL" id="GIG96515.1"/>
    </source>
</evidence>
<proteinExistence type="predicted"/>
<evidence type="ECO:0008006" key="4">
    <source>
        <dbReference type="Google" id="ProtNLM"/>
    </source>
</evidence>
<organism evidence="2 3">
    <name type="scientific">Plantactinospora mayteni</name>
    <dbReference type="NCBI Taxonomy" id="566021"/>
    <lineage>
        <taxon>Bacteria</taxon>
        <taxon>Bacillati</taxon>
        <taxon>Actinomycetota</taxon>
        <taxon>Actinomycetes</taxon>
        <taxon>Micromonosporales</taxon>
        <taxon>Micromonosporaceae</taxon>
        <taxon>Plantactinospora</taxon>
    </lineage>
</organism>
<dbReference type="Proteomes" id="UP000621500">
    <property type="component" value="Unassembled WGS sequence"/>
</dbReference>
<gene>
    <name evidence="2" type="ORF">Pma05_30880</name>
</gene>
<keyword evidence="3" id="KW-1185">Reference proteome</keyword>
<evidence type="ECO:0000313" key="3">
    <source>
        <dbReference type="Proteomes" id="UP000621500"/>
    </source>
</evidence>
<name>A0ABQ4EPH5_9ACTN</name>
<feature type="region of interest" description="Disordered" evidence="1">
    <location>
        <begin position="96"/>
        <end position="118"/>
    </location>
</feature>
<comment type="caution">
    <text evidence="2">The sequence shown here is derived from an EMBL/GenBank/DDBJ whole genome shotgun (WGS) entry which is preliminary data.</text>
</comment>